<feature type="signal peptide" evidence="2">
    <location>
        <begin position="1"/>
        <end position="19"/>
    </location>
</feature>
<organism evidence="4 5">
    <name type="scientific">Kordia antarctica</name>
    <dbReference type="NCBI Taxonomy" id="1218801"/>
    <lineage>
        <taxon>Bacteria</taxon>
        <taxon>Pseudomonadati</taxon>
        <taxon>Bacteroidota</taxon>
        <taxon>Flavobacteriia</taxon>
        <taxon>Flavobacteriales</taxon>
        <taxon>Flavobacteriaceae</taxon>
        <taxon>Kordia</taxon>
    </lineage>
</organism>
<dbReference type="InterPro" id="IPR026444">
    <property type="entry name" value="Secre_tail"/>
</dbReference>
<keyword evidence="5" id="KW-1185">Reference proteome</keyword>
<evidence type="ECO:0000259" key="3">
    <source>
        <dbReference type="Pfam" id="PF18962"/>
    </source>
</evidence>
<dbReference type="Proteomes" id="UP000464657">
    <property type="component" value="Chromosome"/>
</dbReference>
<evidence type="ECO:0000256" key="1">
    <source>
        <dbReference type="ARBA" id="ARBA00022729"/>
    </source>
</evidence>
<protein>
    <recommendedName>
        <fullName evidence="3">Secretion system C-terminal sorting domain-containing protein</fullName>
    </recommendedName>
</protein>
<dbReference type="Pfam" id="PF18962">
    <property type="entry name" value="Por_Secre_tail"/>
    <property type="match status" value="1"/>
</dbReference>
<sequence>MKKITLLICAFICFSFGFAQQDLIGGGNMWTLHYMVIDGNTINVTQPHPSNQGYHPGIQFVESSPNNYDFYANGGDINYAFNSSSSLTINPDTFIVQDLAVSLGLCFFYCTLEAQYLDTIIVGNYNSPRTFDYEIIDEGNGNKTLIIDTPEGNRAVHGNYILSLEKFRKKSIVMYPNPVKKKLYFNFKGFSVEKIEILSLVGSTIFETKISHQENSLDVSFLSPGIYFIKTIYKDGDTHISRLIKE</sequence>
<dbReference type="RefSeq" id="WP_160129046.1">
    <property type="nucleotide sequence ID" value="NZ_CP019288.1"/>
</dbReference>
<feature type="chain" id="PRO_5029523090" description="Secretion system C-terminal sorting domain-containing protein" evidence="2">
    <location>
        <begin position="20"/>
        <end position="246"/>
    </location>
</feature>
<evidence type="ECO:0000313" key="5">
    <source>
        <dbReference type="Proteomes" id="UP000464657"/>
    </source>
</evidence>
<dbReference type="NCBIfam" id="TIGR04183">
    <property type="entry name" value="Por_Secre_tail"/>
    <property type="match status" value="1"/>
</dbReference>
<dbReference type="KEGG" id="kan:IMCC3317_16930"/>
<dbReference type="EMBL" id="CP019288">
    <property type="protein sequence ID" value="QHI36331.1"/>
    <property type="molecule type" value="Genomic_DNA"/>
</dbReference>
<proteinExistence type="predicted"/>
<reference evidence="4 5" key="1">
    <citation type="journal article" date="2013" name="Int. J. Syst. Evol. Microbiol.">
        <title>Kordia antarctica sp. nov., isolated from Antarctic seawater.</title>
        <authorList>
            <person name="Baek K."/>
            <person name="Choi A."/>
            <person name="Kang I."/>
            <person name="Lee K."/>
            <person name="Cho J.C."/>
        </authorList>
    </citation>
    <scope>NUCLEOTIDE SEQUENCE [LARGE SCALE GENOMIC DNA]</scope>
    <source>
        <strain evidence="4 5">IMCC3317</strain>
    </source>
</reference>
<dbReference type="OrthoDB" id="1429691at2"/>
<evidence type="ECO:0000313" key="4">
    <source>
        <dbReference type="EMBL" id="QHI36331.1"/>
    </source>
</evidence>
<gene>
    <name evidence="4" type="ORF">IMCC3317_16930</name>
</gene>
<dbReference type="AlphaFoldDB" id="A0A7L4ZIK2"/>
<feature type="domain" description="Secretion system C-terminal sorting" evidence="3">
    <location>
        <begin position="174"/>
        <end position="243"/>
    </location>
</feature>
<accession>A0A7L4ZIK2</accession>
<evidence type="ECO:0000256" key="2">
    <source>
        <dbReference type="SAM" id="SignalP"/>
    </source>
</evidence>
<name>A0A7L4ZIK2_9FLAO</name>
<keyword evidence="1 2" id="KW-0732">Signal</keyword>